<feature type="region of interest" description="Disordered" evidence="1">
    <location>
        <begin position="1"/>
        <end position="42"/>
    </location>
</feature>
<gene>
    <name evidence="2" type="ORF">GCM10011492_27180</name>
</gene>
<dbReference type="EMBL" id="BMHI01000004">
    <property type="protein sequence ID" value="GGB35084.1"/>
    <property type="molecule type" value="Genomic_DNA"/>
</dbReference>
<reference evidence="2" key="2">
    <citation type="submission" date="2020-09" db="EMBL/GenBank/DDBJ databases">
        <authorList>
            <person name="Sun Q."/>
            <person name="Zhou Y."/>
        </authorList>
    </citation>
    <scope>NUCLEOTIDE SEQUENCE</scope>
    <source>
        <strain evidence="2">CGMCC 1.15085</strain>
    </source>
</reference>
<reference evidence="2" key="1">
    <citation type="journal article" date="2014" name="Int. J. Syst. Evol. Microbiol.">
        <title>Complete genome sequence of Corynebacterium casei LMG S-19264T (=DSM 44701T), isolated from a smear-ripened cheese.</title>
        <authorList>
            <consortium name="US DOE Joint Genome Institute (JGI-PGF)"/>
            <person name="Walter F."/>
            <person name="Albersmeier A."/>
            <person name="Kalinowski J."/>
            <person name="Ruckert C."/>
        </authorList>
    </citation>
    <scope>NUCLEOTIDE SEQUENCE</scope>
    <source>
        <strain evidence="2">CGMCC 1.15085</strain>
    </source>
</reference>
<keyword evidence="3" id="KW-1185">Reference proteome</keyword>
<proteinExistence type="predicted"/>
<sequence length="76" mass="7265">MATGSTADIPVASNMPDMTLASTTDEIPNEISPSGNGSPTELAAAGAASGVAVVSMSASDIEVLQLGVGTQTGSVG</sequence>
<evidence type="ECO:0000313" key="2">
    <source>
        <dbReference type="EMBL" id="GGB35084.1"/>
    </source>
</evidence>
<accession>A0A916WWD7</accession>
<evidence type="ECO:0000256" key="1">
    <source>
        <dbReference type="SAM" id="MobiDB-lite"/>
    </source>
</evidence>
<comment type="caution">
    <text evidence="2">The sequence shown here is derived from an EMBL/GenBank/DDBJ whole genome shotgun (WGS) entry which is preliminary data.</text>
</comment>
<dbReference type="Proteomes" id="UP000636793">
    <property type="component" value="Unassembled WGS sequence"/>
</dbReference>
<name>A0A916WWD7_9MICO</name>
<feature type="compositionally biased region" description="Polar residues" evidence="1">
    <location>
        <begin position="20"/>
        <end position="39"/>
    </location>
</feature>
<organism evidence="2 3">
    <name type="scientific">Flexivirga endophytica</name>
    <dbReference type="NCBI Taxonomy" id="1849103"/>
    <lineage>
        <taxon>Bacteria</taxon>
        <taxon>Bacillati</taxon>
        <taxon>Actinomycetota</taxon>
        <taxon>Actinomycetes</taxon>
        <taxon>Micrococcales</taxon>
        <taxon>Dermacoccaceae</taxon>
        <taxon>Flexivirga</taxon>
    </lineage>
</organism>
<evidence type="ECO:0000313" key="3">
    <source>
        <dbReference type="Proteomes" id="UP000636793"/>
    </source>
</evidence>
<protein>
    <submittedName>
        <fullName evidence="2">Uncharacterized protein</fullName>
    </submittedName>
</protein>
<dbReference type="AlphaFoldDB" id="A0A916WWD7"/>